<gene>
    <name evidence="1" type="ORF">B296_00059132</name>
</gene>
<evidence type="ECO:0000313" key="1">
    <source>
        <dbReference type="EMBL" id="RRT33179.1"/>
    </source>
</evidence>
<name>A0A426X126_ENSVE</name>
<organism evidence="1 2">
    <name type="scientific">Ensete ventricosum</name>
    <name type="common">Abyssinian banana</name>
    <name type="synonym">Musa ensete</name>
    <dbReference type="NCBI Taxonomy" id="4639"/>
    <lineage>
        <taxon>Eukaryota</taxon>
        <taxon>Viridiplantae</taxon>
        <taxon>Streptophyta</taxon>
        <taxon>Embryophyta</taxon>
        <taxon>Tracheophyta</taxon>
        <taxon>Spermatophyta</taxon>
        <taxon>Magnoliopsida</taxon>
        <taxon>Liliopsida</taxon>
        <taxon>Zingiberales</taxon>
        <taxon>Musaceae</taxon>
        <taxon>Ensete</taxon>
    </lineage>
</organism>
<proteinExistence type="predicted"/>
<accession>A0A426X126</accession>
<reference evidence="1 2" key="1">
    <citation type="journal article" date="2014" name="Agronomy (Basel)">
        <title>A Draft Genome Sequence for Ensete ventricosum, the Drought-Tolerant Tree Against Hunger.</title>
        <authorList>
            <person name="Harrison J."/>
            <person name="Moore K.A."/>
            <person name="Paszkiewicz K."/>
            <person name="Jones T."/>
            <person name="Grant M."/>
            <person name="Ambacheew D."/>
            <person name="Muzemil S."/>
            <person name="Studholme D.J."/>
        </authorList>
    </citation>
    <scope>NUCLEOTIDE SEQUENCE [LARGE SCALE GENOMIC DNA]</scope>
</reference>
<protein>
    <submittedName>
        <fullName evidence="1">Uncharacterized protein</fullName>
    </submittedName>
</protein>
<evidence type="ECO:0000313" key="2">
    <source>
        <dbReference type="Proteomes" id="UP000287651"/>
    </source>
</evidence>
<dbReference type="Proteomes" id="UP000287651">
    <property type="component" value="Unassembled WGS sequence"/>
</dbReference>
<comment type="caution">
    <text evidence="1">The sequence shown here is derived from an EMBL/GenBank/DDBJ whole genome shotgun (WGS) entry which is preliminary data.</text>
</comment>
<dbReference type="EMBL" id="AMZH03029725">
    <property type="protein sequence ID" value="RRT33179.1"/>
    <property type="molecule type" value="Genomic_DNA"/>
</dbReference>
<sequence length="86" mass="9340">MATAPTGDRTMMVGGAVWSPPNTVRRAPLNNRVWAPQPSPLILRSPHQMSRNPPTIGSCFLRAQGYYPPLDPLLVSTGNVICRDNG</sequence>
<dbReference type="AlphaFoldDB" id="A0A426X126"/>